<sequence>MDIMLKWIAYVILSAAETWIGYRLFNTYLTRNSVRQRYYWLGVIFYFTFQMFSYVNESPMFSTAAYYFFFATIIAVVFFSDSLQNKITIALLFVIMNYACKTAMTGIALAWGEQTLPRELINYRIVMDPWSQMMACILFVLSLWGTICIRELRLNKQNLLYAVISYLFPLTVMISVIIISHKNIGFGSAAGIQVFYIYTSVLLFSASISLFYLLEKNILLDMSGEKSSVMEELLSLQRRHYERLDISQRELQSLRHDIKNHISCLYALLDSGHAKEAKEYIKELYTCNKGLQGIIYSGNIVIDSILSNGLANLENRGINLKCSIIIPPSLNIADVDLCILFGNLIDNAVEACERIVEPGRKKFIVLNVNIKKDYLFIDIANSFTGEVKKQNNIYRTVKIDERYCGIGLFNIRKIVEKYNGEFSVSHSDNVFSVSVMLSLLWGKK</sequence>
<name>R6J923_9FIRM</name>
<evidence type="ECO:0000259" key="1">
    <source>
        <dbReference type="Pfam" id="PF14501"/>
    </source>
</evidence>
<dbReference type="CDD" id="cd16935">
    <property type="entry name" value="HATPase_AgrC-ComD-like"/>
    <property type="match status" value="1"/>
</dbReference>
<dbReference type="HOGENOM" id="CLU_020211_13_0_9"/>
<dbReference type="PANTHER" id="PTHR40448">
    <property type="entry name" value="TWO-COMPONENT SENSOR HISTIDINE KINASE"/>
    <property type="match status" value="1"/>
</dbReference>
<dbReference type="Pfam" id="PF14501">
    <property type="entry name" value="HATPase_c_5"/>
    <property type="match status" value="1"/>
</dbReference>
<dbReference type="GO" id="GO:0042802">
    <property type="term" value="F:identical protein binding"/>
    <property type="evidence" value="ECO:0007669"/>
    <property type="project" value="TreeGrafter"/>
</dbReference>
<dbReference type="RefSeq" id="WP_021718710.1">
    <property type="nucleotide sequence ID" value="NZ_CAKVWA010000001.1"/>
</dbReference>
<protein>
    <recommendedName>
        <fullName evidence="1">Sensor histidine kinase NatK-like C-terminal domain-containing protein</fullName>
    </recommendedName>
</protein>
<proteinExistence type="predicted"/>
<dbReference type="Gene3D" id="3.30.565.10">
    <property type="entry name" value="Histidine kinase-like ATPase, C-terminal domain"/>
    <property type="match status" value="1"/>
</dbReference>
<dbReference type="InterPro" id="IPR036890">
    <property type="entry name" value="HATPase_C_sf"/>
</dbReference>
<dbReference type="InterPro" id="IPR032834">
    <property type="entry name" value="NatK-like_C"/>
</dbReference>
<feature type="domain" description="Sensor histidine kinase NatK-like C-terminal" evidence="1">
    <location>
        <begin position="335"/>
        <end position="437"/>
    </location>
</feature>
<dbReference type="EMBL" id="CBDS010000099">
    <property type="protein sequence ID" value="CDB46797.1"/>
    <property type="molecule type" value="Genomic_DNA"/>
</dbReference>
<organism evidence="2">
    <name type="scientific">Phascolarctobacterium faecium</name>
    <dbReference type="NCBI Taxonomy" id="33025"/>
    <lineage>
        <taxon>Bacteria</taxon>
        <taxon>Bacillati</taxon>
        <taxon>Bacillota</taxon>
        <taxon>Negativicutes</taxon>
        <taxon>Acidaminococcales</taxon>
        <taxon>Acidaminococcaceae</taxon>
        <taxon>Phascolarctobacterium</taxon>
    </lineage>
</organism>
<dbReference type="STRING" id="1262914.BN533_01810"/>
<comment type="caution">
    <text evidence="2">The sequence shown here is derived from an EMBL/GenBank/DDBJ whole genome shotgun (WGS) entry which is preliminary data.</text>
</comment>
<dbReference type="eggNOG" id="COG3290">
    <property type="taxonomic scope" value="Bacteria"/>
</dbReference>
<evidence type="ECO:0000313" key="2">
    <source>
        <dbReference type="EMBL" id="CDB46797.1"/>
    </source>
</evidence>
<dbReference type="PANTHER" id="PTHR40448:SF1">
    <property type="entry name" value="TWO-COMPONENT SENSOR HISTIDINE KINASE"/>
    <property type="match status" value="1"/>
</dbReference>
<reference evidence="2" key="1">
    <citation type="submission" date="2012-11" db="EMBL/GenBank/DDBJ databases">
        <title>Dependencies among metagenomic species, viruses, plasmids and units of genetic variation.</title>
        <authorList>
            <person name="Nielsen H.B."/>
            <person name="Almeida M."/>
            <person name="Juncker A.S."/>
            <person name="Rasmussen S."/>
            <person name="Li J."/>
            <person name="Sunagawa S."/>
            <person name="Plichta D."/>
            <person name="Gautier L."/>
            <person name="Le Chatelier E."/>
            <person name="Peletier E."/>
            <person name="Bonde I."/>
            <person name="Nielsen T."/>
            <person name="Manichanh C."/>
            <person name="Arumugam M."/>
            <person name="Batto J."/>
            <person name="Santos M.B.Q.D."/>
            <person name="Blom N."/>
            <person name="Borruel N."/>
            <person name="Burgdorf K.S."/>
            <person name="Boumezbeur F."/>
            <person name="Casellas F."/>
            <person name="Dore J."/>
            <person name="Guarner F."/>
            <person name="Hansen T."/>
            <person name="Hildebrand F."/>
            <person name="Kaas R.S."/>
            <person name="Kennedy S."/>
            <person name="Kristiansen K."/>
            <person name="Kultima J.R."/>
            <person name="Leonard P."/>
            <person name="Levenez F."/>
            <person name="Lund O."/>
            <person name="Moumen B."/>
            <person name="Le Paslier D."/>
            <person name="Pons N."/>
            <person name="Pedersen O."/>
            <person name="Prifti E."/>
            <person name="Qin J."/>
            <person name="Raes J."/>
            <person name="Tap J."/>
            <person name="Tims S."/>
            <person name="Ussery D.W."/>
            <person name="Yamada T."/>
            <person name="MetaHit consortium"/>
            <person name="Renault P."/>
            <person name="Sicheritz-Ponten T."/>
            <person name="Bork P."/>
            <person name="Wang J."/>
            <person name="Brunak S."/>
            <person name="Ehrlich S.D."/>
        </authorList>
    </citation>
    <scope>NUCLEOTIDE SEQUENCE [LARGE SCALE GENOMIC DNA]</scope>
</reference>
<dbReference type="Gene3D" id="1.10.287.130">
    <property type="match status" value="1"/>
</dbReference>
<dbReference type="AlphaFoldDB" id="R6J923"/>
<accession>R6J923</accession>
<gene>
    <name evidence="2" type="ORF">BN533_01810</name>
</gene>
<dbReference type="SUPFAM" id="SSF55874">
    <property type="entry name" value="ATPase domain of HSP90 chaperone/DNA topoisomerase II/histidine kinase"/>
    <property type="match status" value="1"/>
</dbReference>